<comment type="caution">
    <text evidence="2">The sequence shown here is derived from an EMBL/GenBank/DDBJ whole genome shotgun (WGS) entry which is preliminary data.</text>
</comment>
<proteinExistence type="predicted"/>
<name>A0A1F5EQG2_9BACT</name>
<reference evidence="2 3" key="1">
    <citation type="journal article" date="2016" name="Nat. Commun.">
        <title>Thousands of microbial genomes shed light on interconnected biogeochemical processes in an aquifer system.</title>
        <authorList>
            <person name="Anantharaman K."/>
            <person name="Brown C.T."/>
            <person name="Hug L.A."/>
            <person name="Sharon I."/>
            <person name="Castelle C.J."/>
            <person name="Probst A.J."/>
            <person name="Thomas B.C."/>
            <person name="Singh A."/>
            <person name="Wilkins M.J."/>
            <person name="Karaoz U."/>
            <person name="Brodie E.L."/>
            <person name="Williams K.H."/>
            <person name="Hubbard S.S."/>
            <person name="Banfield J.F."/>
        </authorList>
    </citation>
    <scope>NUCLEOTIDE SEQUENCE [LARGE SCALE GENOMIC DNA]</scope>
</reference>
<sequence length="145" mass="17085">MVKTPKWKESPSETKTPRRQENPESTDNQTIAWHLNVLDTDGPWGWKSCTDSHFWNVIFGKARSFETMTWTDILRGGNNHQIKVNQICLEAQKRLAEIRQDDIDDLYSFGLMGKPRLWGIRDGRIFKVLWWDPEHTICPSYKKHT</sequence>
<protein>
    <submittedName>
        <fullName evidence="2">Uncharacterized protein</fullName>
    </submittedName>
</protein>
<evidence type="ECO:0000313" key="3">
    <source>
        <dbReference type="Proteomes" id="UP000185891"/>
    </source>
</evidence>
<dbReference type="EMBL" id="MFAA01000004">
    <property type="protein sequence ID" value="OGD69622.1"/>
    <property type="molecule type" value="Genomic_DNA"/>
</dbReference>
<feature type="region of interest" description="Disordered" evidence="1">
    <location>
        <begin position="1"/>
        <end position="27"/>
    </location>
</feature>
<accession>A0A1F5EQG2</accession>
<feature type="compositionally biased region" description="Basic and acidic residues" evidence="1">
    <location>
        <begin position="1"/>
        <end position="22"/>
    </location>
</feature>
<gene>
    <name evidence="2" type="ORF">A3E89_01955</name>
</gene>
<organism evidence="2 3">
    <name type="scientific">Candidatus Campbellbacteria bacterium RIFCSPHIGHO2_12_FULL_35_10</name>
    <dbReference type="NCBI Taxonomy" id="1797578"/>
    <lineage>
        <taxon>Bacteria</taxon>
        <taxon>Candidatus Campbelliibacteriota</taxon>
    </lineage>
</organism>
<dbReference type="AlphaFoldDB" id="A0A1F5EQG2"/>
<evidence type="ECO:0000256" key="1">
    <source>
        <dbReference type="SAM" id="MobiDB-lite"/>
    </source>
</evidence>
<evidence type="ECO:0000313" key="2">
    <source>
        <dbReference type="EMBL" id="OGD69622.1"/>
    </source>
</evidence>
<dbReference type="Proteomes" id="UP000185891">
    <property type="component" value="Unassembled WGS sequence"/>
</dbReference>